<dbReference type="CDD" id="cd09868">
    <property type="entry name" value="PIN_XPG_RAD2"/>
    <property type="match status" value="2"/>
</dbReference>
<evidence type="ECO:0000256" key="6">
    <source>
        <dbReference type="ARBA" id="ARBA00022759"/>
    </source>
</evidence>
<dbReference type="VEuPathDB" id="FungiDB:DNF11_1542"/>
<dbReference type="PROSITE" id="PS00841">
    <property type="entry name" value="XPG_1"/>
    <property type="match status" value="1"/>
</dbReference>
<feature type="region of interest" description="Disordered" evidence="13">
    <location>
        <begin position="313"/>
        <end position="343"/>
    </location>
</feature>
<sequence>MGVHGLWQLLQPVGRPVTLESLQGKRLAIDSSIWLYHFQMAMRDRDGRTMAHAHLLGFLWRILKLLYYGIKPVFVFDGGAPEQKRRTLIQRKQRRATAAESYVRTAEKLLAAQMRQAALSRPEALEPGTVFHDEVNAAPVKYVVPKDPYQLPAMPPNALRASDRKDIRLATEAELRALVHSMAPEDLDIHSDLFTNLPPELQYELVGDLRMQSRTTSYKRLQDMLHAAPTAIDFSKAQVAALKTRNDLTQKVLTVTDELGHANIPMRVEGLRNREYVLTHIDAGDGGFALGARDAGTSRDKPIVIEDIKPVIEEEDEEEEMDDVDIPTMPPKVEAMSPPPHEELRELDEPALRSHSELTRVGELPPEAPTAHPSSPAFEFLGASPELSPCESHVSPDTRPSSPIRGAVSPSSWEDESAHLEQAPANAGRGKSPTPTQPHEAPLEAASPGASPASFEHVSEPRTEGRSTARDSIEPHVMPRKTARSALGDATVLVEEPRIEPRATSAQPVPLSPESPPNERDLMALPTETHAKQIPTEPSPPPEPPLFMPSPSPPPLGLDGFPLSDTVEEEPELEADQTEFADFASATSGQSLPDMRRQVEADVDALRRERARLKQPEQETTHQMTLEIQAMLRLFGLPYITAPMEAEAQCAQLSIQHLVDGIITDDSDVFLFGGSPVYRHMFNHRQSVECYWMSDMERELGLSRTRLIQLAFLLGSDYTEGLTGVGPVLAMEILSLYPGDHALESFRDWWREVQMGHDTMPRSKVRARIQRALRDKVHLSSDWPDVYEREAYVAPHVDDSDEPFVWGHADLDAIRAFLHEYLHWPASKTDQYVLPVLEQQRKTARLQRVQATLDQAGFVGGRVPHKATSFTSTRLQHAVEQFRASKRPRPST</sequence>
<dbReference type="Gene3D" id="3.40.50.1010">
    <property type="entry name" value="5'-nuclease"/>
    <property type="match status" value="2"/>
</dbReference>
<dbReference type="GO" id="GO:0006289">
    <property type="term" value="P:nucleotide-excision repair"/>
    <property type="evidence" value="ECO:0007669"/>
    <property type="project" value="InterPro"/>
</dbReference>
<evidence type="ECO:0000313" key="16">
    <source>
        <dbReference type="EMBL" id="AYO42492.1"/>
    </source>
</evidence>
<evidence type="ECO:0000256" key="13">
    <source>
        <dbReference type="SAM" id="MobiDB-lite"/>
    </source>
</evidence>
<evidence type="ECO:0000256" key="2">
    <source>
        <dbReference type="ARBA" id="ARBA00004123"/>
    </source>
</evidence>
<dbReference type="InterPro" id="IPR036279">
    <property type="entry name" value="5-3_exonuclease_C_sf"/>
</dbReference>
<feature type="region of interest" description="Disordered" evidence="13">
    <location>
        <begin position="363"/>
        <end position="557"/>
    </location>
</feature>
<dbReference type="STRING" id="425264.A0A3G2S5C1"/>
<protein>
    <submittedName>
        <fullName evidence="16">DNA repair protein rad13</fullName>
        <ecNumber evidence="16">3.1.-.-</ecNumber>
    </submittedName>
</protein>
<dbReference type="Proteomes" id="UP000269793">
    <property type="component" value="Chromosome III"/>
</dbReference>
<evidence type="ECO:0000256" key="3">
    <source>
        <dbReference type="ARBA" id="ARBA00005283"/>
    </source>
</evidence>
<dbReference type="InterPro" id="IPR001044">
    <property type="entry name" value="XPG/Rad2_eukaryotes"/>
</dbReference>
<evidence type="ECO:0000256" key="12">
    <source>
        <dbReference type="ARBA" id="ARBA00038112"/>
    </source>
</evidence>
<accession>A0A3G2S5C1</accession>
<dbReference type="GO" id="GO:0003697">
    <property type="term" value="F:single-stranded DNA binding"/>
    <property type="evidence" value="ECO:0007669"/>
    <property type="project" value="InterPro"/>
</dbReference>
<dbReference type="CDD" id="cd09904">
    <property type="entry name" value="H3TH_XPG"/>
    <property type="match status" value="1"/>
</dbReference>
<dbReference type="SUPFAM" id="SSF88723">
    <property type="entry name" value="PIN domain-like"/>
    <property type="match status" value="1"/>
</dbReference>
<dbReference type="Gene3D" id="1.10.150.20">
    <property type="entry name" value="5' to 3' exonuclease, C-terminal subdomain"/>
    <property type="match status" value="1"/>
</dbReference>
<dbReference type="SUPFAM" id="SSF47807">
    <property type="entry name" value="5' to 3' exonuclease, C-terminal subdomain"/>
    <property type="match status" value="1"/>
</dbReference>
<keyword evidence="8 16" id="KW-0378">Hydrolase</keyword>
<dbReference type="GO" id="GO:0048256">
    <property type="term" value="F:flap endonuclease activity"/>
    <property type="evidence" value="ECO:0007669"/>
    <property type="project" value="UniProtKB-ARBA"/>
</dbReference>
<proteinExistence type="inferred from homology"/>
<dbReference type="InterPro" id="IPR006085">
    <property type="entry name" value="XPG_DNA_repair_N"/>
</dbReference>
<dbReference type="Pfam" id="PF00867">
    <property type="entry name" value="XPG_I"/>
    <property type="match status" value="1"/>
</dbReference>
<feature type="compositionally biased region" description="Acidic residues" evidence="13">
    <location>
        <begin position="313"/>
        <end position="325"/>
    </location>
</feature>
<evidence type="ECO:0000256" key="1">
    <source>
        <dbReference type="ARBA" id="ARBA00001946"/>
    </source>
</evidence>
<organism evidence="16 17">
    <name type="scientific">Malassezia restricta (strain ATCC 96810 / NBRC 103918 / CBS 7877)</name>
    <name type="common">Seborrheic dermatitis infection agent</name>
    <dbReference type="NCBI Taxonomy" id="425264"/>
    <lineage>
        <taxon>Eukaryota</taxon>
        <taxon>Fungi</taxon>
        <taxon>Dikarya</taxon>
        <taxon>Basidiomycota</taxon>
        <taxon>Ustilaginomycotina</taxon>
        <taxon>Malasseziomycetes</taxon>
        <taxon>Malasseziales</taxon>
        <taxon>Malasseziaceae</taxon>
        <taxon>Malassezia</taxon>
    </lineage>
</organism>
<dbReference type="AlphaFoldDB" id="A0A3G2S5C1"/>
<dbReference type="InterPro" id="IPR029060">
    <property type="entry name" value="PIN-like_dom_sf"/>
</dbReference>
<dbReference type="OrthoDB" id="31113at2759"/>
<dbReference type="SMART" id="SM00484">
    <property type="entry name" value="XPGI"/>
    <property type="match status" value="1"/>
</dbReference>
<dbReference type="PANTHER" id="PTHR16171">
    <property type="entry name" value="DNA REPAIR PROTEIN COMPLEMENTING XP-G CELLS-RELATED"/>
    <property type="match status" value="1"/>
</dbReference>
<keyword evidence="4" id="KW-0540">Nuclease</keyword>
<gene>
    <name evidence="16" type="primary">rad13</name>
    <name evidence="16" type="ORF">DNF11_1542</name>
</gene>
<reference evidence="16 17" key="1">
    <citation type="submission" date="2018-10" db="EMBL/GenBank/DDBJ databases">
        <title>Complete genome sequence of Malassezia restricta CBS 7877.</title>
        <authorList>
            <person name="Morand S.C."/>
            <person name="Bertignac M."/>
            <person name="Iltis A."/>
            <person name="Kolder I."/>
            <person name="Pirovano W."/>
            <person name="Jourdain R."/>
            <person name="Clavaud C."/>
        </authorList>
    </citation>
    <scope>NUCLEOTIDE SEQUENCE [LARGE SCALE GENOMIC DNA]</scope>
    <source>
        <strain evidence="16 17">CBS 7877</strain>
    </source>
</reference>
<dbReference type="PRINTS" id="PR00066">
    <property type="entry name" value="XRODRMPGMNTG"/>
</dbReference>
<dbReference type="GO" id="GO:0046872">
    <property type="term" value="F:metal ion binding"/>
    <property type="evidence" value="ECO:0007669"/>
    <property type="project" value="UniProtKB-KW"/>
</dbReference>
<dbReference type="EC" id="3.1.-.-" evidence="16"/>
<dbReference type="InterPro" id="IPR019974">
    <property type="entry name" value="XPG_CS"/>
</dbReference>
<keyword evidence="5" id="KW-0479">Metal-binding</keyword>
<dbReference type="PROSITE" id="PS00842">
    <property type="entry name" value="XPG_2"/>
    <property type="match status" value="1"/>
</dbReference>
<feature type="compositionally biased region" description="Pro residues" evidence="13">
    <location>
        <begin position="537"/>
        <end position="556"/>
    </location>
</feature>
<comment type="cofactor">
    <cofactor evidence="1">
        <name>Mg(2+)</name>
        <dbReference type="ChEBI" id="CHEBI:18420"/>
    </cofactor>
</comment>
<dbReference type="InterPro" id="IPR008918">
    <property type="entry name" value="HhH2"/>
</dbReference>
<feature type="domain" description="XPG N-terminal" evidence="15">
    <location>
        <begin position="1"/>
        <end position="98"/>
    </location>
</feature>
<dbReference type="InterPro" id="IPR006084">
    <property type="entry name" value="XPG/Rad2"/>
</dbReference>
<comment type="similarity">
    <text evidence="12">Belongs to the XPG/RAD2 endonuclease family. GEN subfamily.</text>
</comment>
<dbReference type="PANTHER" id="PTHR16171:SF7">
    <property type="entry name" value="DNA REPAIR PROTEIN RAD2"/>
    <property type="match status" value="1"/>
</dbReference>
<comment type="similarity">
    <text evidence="3">Belongs to the XPG/RAD2 endonuclease family. XPG subfamily.</text>
</comment>
<evidence type="ECO:0000259" key="15">
    <source>
        <dbReference type="SMART" id="SM00485"/>
    </source>
</evidence>
<keyword evidence="7" id="KW-0227">DNA damage</keyword>
<evidence type="ECO:0000256" key="5">
    <source>
        <dbReference type="ARBA" id="ARBA00022723"/>
    </source>
</evidence>
<evidence type="ECO:0000313" key="17">
    <source>
        <dbReference type="Proteomes" id="UP000269793"/>
    </source>
</evidence>
<keyword evidence="17" id="KW-1185">Reference proteome</keyword>
<evidence type="ECO:0000256" key="4">
    <source>
        <dbReference type="ARBA" id="ARBA00022722"/>
    </source>
</evidence>
<evidence type="ECO:0000256" key="7">
    <source>
        <dbReference type="ARBA" id="ARBA00022763"/>
    </source>
</evidence>
<dbReference type="Pfam" id="PF00752">
    <property type="entry name" value="XPG_N"/>
    <property type="match status" value="1"/>
</dbReference>
<keyword evidence="6" id="KW-0255">Endonuclease</keyword>
<evidence type="ECO:0000259" key="14">
    <source>
        <dbReference type="SMART" id="SM00484"/>
    </source>
</evidence>
<evidence type="ECO:0000256" key="8">
    <source>
        <dbReference type="ARBA" id="ARBA00022801"/>
    </source>
</evidence>
<dbReference type="InterPro" id="IPR006086">
    <property type="entry name" value="XPG-I_dom"/>
</dbReference>
<evidence type="ECO:0000256" key="10">
    <source>
        <dbReference type="ARBA" id="ARBA00023204"/>
    </source>
</evidence>
<dbReference type="PRINTS" id="PR00853">
    <property type="entry name" value="XPGRADSUPER"/>
</dbReference>
<name>A0A3G2S5C1_MALR7</name>
<evidence type="ECO:0000256" key="11">
    <source>
        <dbReference type="ARBA" id="ARBA00023242"/>
    </source>
</evidence>
<keyword evidence="11" id="KW-0539">Nucleus</keyword>
<feature type="compositionally biased region" description="Basic and acidic residues" evidence="13">
    <location>
        <begin position="457"/>
        <end position="474"/>
    </location>
</feature>
<dbReference type="SMART" id="SM00485">
    <property type="entry name" value="XPGN"/>
    <property type="match status" value="1"/>
</dbReference>
<keyword evidence="9" id="KW-0460">Magnesium</keyword>
<dbReference type="SMART" id="SM00279">
    <property type="entry name" value="HhH2"/>
    <property type="match status" value="1"/>
</dbReference>
<dbReference type="FunFam" id="1.10.150.20:FF:000030">
    <property type="entry name" value="Flap endonuclease GEN-like 1"/>
    <property type="match status" value="1"/>
</dbReference>
<dbReference type="GO" id="GO:0005634">
    <property type="term" value="C:nucleus"/>
    <property type="evidence" value="ECO:0007669"/>
    <property type="project" value="UniProtKB-SubCell"/>
</dbReference>
<comment type="subcellular location">
    <subcellularLocation>
        <location evidence="2">Nucleus</location>
    </subcellularLocation>
</comment>
<dbReference type="EMBL" id="CP033150">
    <property type="protein sequence ID" value="AYO42492.1"/>
    <property type="molecule type" value="Genomic_DNA"/>
</dbReference>
<keyword evidence="10" id="KW-0234">DNA repair</keyword>
<feature type="domain" description="XPG-I" evidence="14">
    <location>
        <begin position="633"/>
        <end position="702"/>
    </location>
</feature>
<evidence type="ECO:0000256" key="9">
    <source>
        <dbReference type="ARBA" id="ARBA00022842"/>
    </source>
</evidence>